<dbReference type="Pfam" id="PF05426">
    <property type="entry name" value="Alginate_lyase"/>
    <property type="match status" value="1"/>
</dbReference>
<dbReference type="Proteomes" id="UP000185841">
    <property type="component" value="Unassembled WGS sequence"/>
</dbReference>
<protein>
    <submittedName>
        <fullName evidence="5">Poly(Beta-D-mannuronate) lyase</fullName>
    </submittedName>
</protein>
<evidence type="ECO:0000313" key="5">
    <source>
        <dbReference type="EMBL" id="SIQ45519.1"/>
    </source>
</evidence>
<evidence type="ECO:0000259" key="4">
    <source>
        <dbReference type="Pfam" id="PF05426"/>
    </source>
</evidence>
<gene>
    <name evidence="5" type="ORF">SAMN05878282_104182</name>
</gene>
<dbReference type="InterPro" id="IPR008397">
    <property type="entry name" value="Alginate_lyase_dom"/>
</dbReference>
<evidence type="ECO:0000256" key="2">
    <source>
        <dbReference type="ARBA" id="ARBA00023239"/>
    </source>
</evidence>
<dbReference type="AlphaFoldDB" id="A0A1N6SWN6"/>
<dbReference type="GO" id="GO:0042597">
    <property type="term" value="C:periplasmic space"/>
    <property type="evidence" value="ECO:0007669"/>
    <property type="project" value="InterPro"/>
</dbReference>
<keyword evidence="1 3" id="KW-0732">Signal</keyword>
<dbReference type="EMBL" id="FTMP01000004">
    <property type="protein sequence ID" value="SIQ45519.1"/>
    <property type="molecule type" value="Genomic_DNA"/>
</dbReference>
<evidence type="ECO:0000256" key="1">
    <source>
        <dbReference type="ARBA" id="ARBA00022729"/>
    </source>
</evidence>
<feature type="signal peptide" evidence="3">
    <location>
        <begin position="1"/>
        <end position="25"/>
    </location>
</feature>
<feature type="chain" id="PRO_5013088440" evidence="3">
    <location>
        <begin position="26"/>
        <end position="370"/>
    </location>
</feature>
<name>A0A1N6SWN6_AQUAC</name>
<keyword evidence="2 5" id="KW-0456">Lyase</keyword>
<dbReference type="InterPro" id="IPR008929">
    <property type="entry name" value="Chondroitin_lyas"/>
</dbReference>
<accession>A0A1N6SWN6</accession>
<dbReference type="Gene3D" id="1.50.10.100">
    <property type="entry name" value="Chondroitin AC/alginate lyase"/>
    <property type="match status" value="1"/>
</dbReference>
<proteinExistence type="predicted"/>
<dbReference type="GO" id="GO:0016829">
    <property type="term" value="F:lyase activity"/>
    <property type="evidence" value="ECO:0007669"/>
    <property type="project" value="UniProtKB-KW"/>
</dbReference>
<reference evidence="5 6" key="1">
    <citation type="submission" date="2017-01" db="EMBL/GenBank/DDBJ databases">
        <authorList>
            <person name="Mah S.A."/>
            <person name="Swanson W.J."/>
            <person name="Moy G.W."/>
            <person name="Vacquier V.D."/>
        </authorList>
    </citation>
    <scope>NUCLEOTIDE SEQUENCE [LARGE SCALE GENOMIC DNA]</scope>
    <source>
        <strain evidence="5 6">RU36E</strain>
    </source>
</reference>
<dbReference type="SUPFAM" id="SSF48230">
    <property type="entry name" value="Chondroitin AC/alginate lyase"/>
    <property type="match status" value="1"/>
</dbReference>
<evidence type="ECO:0000313" key="6">
    <source>
        <dbReference type="Proteomes" id="UP000185841"/>
    </source>
</evidence>
<feature type="domain" description="Alginate lyase" evidence="4">
    <location>
        <begin position="66"/>
        <end position="305"/>
    </location>
</feature>
<sequence length="370" mass="41033">MRTTRGCRSLSAAVLSALLAGCSPAPESAAGPALVAPSGYYRAAPAAQGKPRECEAPPPAYTGVLDFPSKYEGSDKARDKLNPAAERRYLKLTGDMREMEKGVNVMVGRYFKYGRPQEVACAMSWLASWAEADALLSEEHNHTGMSVRKWTLGSLAGAYLRLKFSASQPLAAHAEQVQQVERWLGLLADRVVADWNAYPKERSNNHNYWAAWSVMASAVILDRRDLFDWAVGQYRHGMAQVTADGYLPRELVRETRALSYHNYSIGPLLMVSAFAQANGLDLREESDGAMRRLARTLEAGLHDPKLFQEKTGYPQQAVGLQQSSRFAWLEPYCVLYPCSQSTDAWRRSLEPLSSYRLGGDMTQLFSGQLP</sequence>
<organism evidence="5 6">
    <name type="scientific">Aquipseudomonas alcaligenes</name>
    <name type="common">Pseudomonas alcaligenes</name>
    <dbReference type="NCBI Taxonomy" id="43263"/>
    <lineage>
        <taxon>Bacteria</taxon>
        <taxon>Pseudomonadati</taxon>
        <taxon>Pseudomonadota</taxon>
        <taxon>Gammaproteobacteria</taxon>
        <taxon>Pseudomonadales</taxon>
        <taxon>Pseudomonadaceae</taxon>
        <taxon>Aquipseudomonas</taxon>
    </lineage>
</organism>
<dbReference type="RefSeq" id="WP_076426575.1">
    <property type="nucleotide sequence ID" value="NZ_FTMP01000004.1"/>
</dbReference>
<evidence type="ECO:0000256" key="3">
    <source>
        <dbReference type="SAM" id="SignalP"/>
    </source>
</evidence>
<dbReference type="PROSITE" id="PS51257">
    <property type="entry name" value="PROKAR_LIPOPROTEIN"/>
    <property type="match status" value="1"/>
</dbReference>
<dbReference type="NCBIfam" id="NF001467">
    <property type="entry name" value="PRK00325.1-2"/>
    <property type="match status" value="1"/>
</dbReference>